<gene>
    <name evidence="2" type="ORF">SAMN05444380_11167</name>
</gene>
<reference evidence="2 3" key="1">
    <citation type="submission" date="2016-10" db="EMBL/GenBank/DDBJ databases">
        <authorList>
            <person name="de Groot N.N."/>
        </authorList>
    </citation>
    <scope>NUCLEOTIDE SEQUENCE [LARGE SCALE GENOMIC DNA]</scope>
    <source>
        <strain evidence="2 3">DSM 19012</strain>
    </source>
</reference>
<evidence type="ECO:0000256" key="1">
    <source>
        <dbReference type="ARBA" id="ARBA00009625"/>
    </source>
</evidence>
<dbReference type="NCBIfam" id="TIGR00750">
    <property type="entry name" value="lao"/>
    <property type="match status" value="1"/>
</dbReference>
<dbReference type="Pfam" id="PF03308">
    <property type="entry name" value="MeaB"/>
    <property type="match status" value="1"/>
</dbReference>
<dbReference type="GO" id="GO:0003924">
    <property type="term" value="F:GTPase activity"/>
    <property type="evidence" value="ECO:0007669"/>
    <property type="project" value="InterPro"/>
</dbReference>
<dbReference type="STRING" id="385682.SAMN05444380_11167"/>
<dbReference type="GO" id="GO:0005737">
    <property type="term" value="C:cytoplasm"/>
    <property type="evidence" value="ECO:0007669"/>
    <property type="project" value="TreeGrafter"/>
</dbReference>
<dbReference type="Gene3D" id="1.10.287.130">
    <property type="match status" value="1"/>
</dbReference>
<dbReference type="PANTHER" id="PTHR23408">
    <property type="entry name" value="METHYLMALONYL-COA MUTASE"/>
    <property type="match status" value="1"/>
</dbReference>
<sequence length="379" mass="42035">MLYEKGDLWMSFSNKYNHIENDPSYKGLNVNKGVESLPSVNPDASRFLKRKRSKLTVEQYVEGILKGDVTILSRAVTMVESNKAEHQEIAQKIIEACLPHAGNSIRIGITGVPGAGKSTFIEALGLHIINGGRKLAVLAIDPSSERSMGSILGDKTRMEKLSAEKNAYIRPSPSAGSLGGVARKTRETIILCEAAGFDTIFIETVGVGQSETAVHSMVDFFLLLMLAGAGDELQGIKRGIMEMADAIAINKADGQNIDKAKMAQAEYRNALHLFPPSRSGWSPKVEIISSLYNKGVAEIWDMIMEYMDLTKGNGFFAANRREQAKYWMYETINEHLKNNFYQHPGIKEELAAYEQKVLNDQISSFMAARDLLNKYFDKL</sequence>
<dbReference type="GO" id="GO:0005525">
    <property type="term" value="F:GTP binding"/>
    <property type="evidence" value="ECO:0007669"/>
    <property type="project" value="InterPro"/>
</dbReference>
<accession>A0A1I2AHR3</accession>
<dbReference type="SUPFAM" id="SSF52540">
    <property type="entry name" value="P-loop containing nucleoside triphosphate hydrolases"/>
    <property type="match status" value="1"/>
</dbReference>
<name>A0A1I2AHR3_9BACT</name>
<dbReference type="Gene3D" id="3.40.50.300">
    <property type="entry name" value="P-loop containing nucleotide triphosphate hydrolases"/>
    <property type="match status" value="1"/>
</dbReference>
<dbReference type="PANTHER" id="PTHR23408:SF3">
    <property type="entry name" value="METHYLMALONIC ACIDURIA TYPE A PROTEIN, MITOCHONDRIAL"/>
    <property type="match status" value="1"/>
</dbReference>
<dbReference type="Gene3D" id="1.20.5.170">
    <property type="match status" value="1"/>
</dbReference>
<comment type="similarity">
    <text evidence="1">Belongs to the SIMIBI class G3E GTPase family. ArgK/MeaB subfamily.</text>
</comment>
<dbReference type="NCBIfam" id="NF006958">
    <property type="entry name" value="PRK09435.1"/>
    <property type="match status" value="1"/>
</dbReference>
<evidence type="ECO:0000313" key="3">
    <source>
        <dbReference type="Proteomes" id="UP000181976"/>
    </source>
</evidence>
<dbReference type="EMBL" id="FONA01000011">
    <property type="protein sequence ID" value="SFE43422.1"/>
    <property type="molecule type" value="Genomic_DNA"/>
</dbReference>
<dbReference type="InParanoid" id="A0A1I2AHR3"/>
<dbReference type="CDD" id="cd03114">
    <property type="entry name" value="MMAA-like"/>
    <property type="match status" value="1"/>
</dbReference>
<dbReference type="InterPro" id="IPR005129">
    <property type="entry name" value="GTPase_ArgK"/>
</dbReference>
<evidence type="ECO:0000313" key="2">
    <source>
        <dbReference type="EMBL" id="SFE43422.1"/>
    </source>
</evidence>
<protein>
    <submittedName>
        <fullName evidence="2">Methylmalonyl-CoA mutase metallochaperone MeaB</fullName>
    </submittedName>
</protein>
<keyword evidence="3" id="KW-1185">Reference proteome</keyword>
<organism evidence="2 3">
    <name type="scientific">Thermophagus xiamenensis</name>
    <dbReference type="NCBI Taxonomy" id="385682"/>
    <lineage>
        <taxon>Bacteria</taxon>
        <taxon>Pseudomonadati</taxon>
        <taxon>Bacteroidota</taxon>
        <taxon>Bacteroidia</taxon>
        <taxon>Marinilabiliales</taxon>
        <taxon>Marinilabiliaceae</taxon>
        <taxon>Thermophagus</taxon>
    </lineage>
</organism>
<dbReference type="eggNOG" id="COG1703">
    <property type="taxonomic scope" value="Bacteria"/>
</dbReference>
<dbReference type="Proteomes" id="UP000181976">
    <property type="component" value="Unassembled WGS sequence"/>
</dbReference>
<dbReference type="AlphaFoldDB" id="A0A1I2AHR3"/>
<dbReference type="FunCoup" id="A0A1I2AHR3">
    <property type="interactions" value="331"/>
</dbReference>
<dbReference type="InterPro" id="IPR027417">
    <property type="entry name" value="P-loop_NTPase"/>
</dbReference>
<proteinExistence type="inferred from homology"/>